<evidence type="ECO:0000256" key="2">
    <source>
        <dbReference type="SAM" id="Phobius"/>
    </source>
</evidence>
<feature type="transmembrane region" description="Helical" evidence="2">
    <location>
        <begin position="67"/>
        <end position="88"/>
    </location>
</feature>
<evidence type="ECO:0000256" key="1">
    <source>
        <dbReference type="SAM" id="MobiDB-lite"/>
    </source>
</evidence>
<keyword evidence="2" id="KW-0812">Transmembrane</keyword>
<dbReference type="HOGENOM" id="CLU_121334_0_0_6"/>
<dbReference type="EMBL" id="CP003989">
    <property type="protein sequence ID" value="AGA34006.1"/>
    <property type="molecule type" value="Genomic_DNA"/>
</dbReference>
<keyword evidence="2" id="KW-0472">Membrane</keyword>
<dbReference type="NCBIfam" id="NF009314">
    <property type="entry name" value="PRK12674.1-2"/>
    <property type="match status" value="1"/>
</dbReference>
<dbReference type="OrthoDB" id="9813804at2"/>
<accession>L0E057</accession>
<reference evidence="3" key="1">
    <citation type="submission" date="2015-12" db="EMBL/GenBank/DDBJ databases">
        <authorList>
            <person name="Tikhonova T.V."/>
            <person name="Pavlov A.R."/>
            <person name="Beletsky A.V."/>
            <person name="Mardanov A.V."/>
            <person name="Sorokin D.Y."/>
            <person name="Ravin N.V."/>
            <person name="Popov V.O."/>
        </authorList>
    </citation>
    <scope>NUCLEOTIDE SEQUENCE</scope>
    <source>
        <strain evidence="3">DSM 14787</strain>
    </source>
</reference>
<feature type="transmembrane region" description="Helical" evidence="2">
    <location>
        <begin position="42"/>
        <end position="61"/>
    </location>
</feature>
<feature type="transmembrane region" description="Helical" evidence="2">
    <location>
        <begin position="6"/>
        <end position="30"/>
    </location>
</feature>
<evidence type="ECO:0000313" key="3">
    <source>
        <dbReference type="EMBL" id="AGA34006.1"/>
    </source>
</evidence>
<dbReference type="Proteomes" id="UP000010809">
    <property type="component" value="Chromosome"/>
</dbReference>
<organism evidence="3 4">
    <name type="scientific">Thioalkalivibrio nitratireducens (strain DSM 14787 / UNIQEM 213 / ALEN2)</name>
    <dbReference type="NCBI Taxonomy" id="1255043"/>
    <lineage>
        <taxon>Bacteria</taxon>
        <taxon>Pseudomonadati</taxon>
        <taxon>Pseudomonadota</taxon>
        <taxon>Gammaproteobacteria</taxon>
        <taxon>Chromatiales</taxon>
        <taxon>Ectothiorhodospiraceae</taxon>
        <taxon>Thioalkalivibrio</taxon>
    </lineage>
</organism>
<dbReference type="PATRIC" id="fig|1255043.3.peg.2385"/>
<protein>
    <submittedName>
        <fullName evidence="3">Na(+) H(+) antiporter subunit G</fullName>
    </submittedName>
</protein>
<dbReference type="GO" id="GO:0015385">
    <property type="term" value="F:sodium:proton antiporter activity"/>
    <property type="evidence" value="ECO:0007669"/>
    <property type="project" value="TreeGrafter"/>
</dbReference>
<sequence length="141" mass="14827">MIEFSMIELLTAVFLVAGAGFMLIAAMGLLRMPDLLTRMHATTKAGVLGAGLIMVGAAIYIGQLTVVVKAIAVVAFLILTAPVAAHAIGRAGYFVGVPLWSQTHTDELKGRYDQKTHTLASSGEKGSAQRDQGARGNRSES</sequence>
<dbReference type="KEGG" id="tni:TVNIR_2363"/>
<dbReference type="AlphaFoldDB" id="L0E057"/>
<proteinExistence type="predicted"/>
<dbReference type="STRING" id="1255043.TVNIR_2363"/>
<gene>
    <name evidence="3" type="ordered locus">TVNIR_2363</name>
</gene>
<evidence type="ECO:0000313" key="4">
    <source>
        <dbReference type="Proteomes" id="UP000010809"/>
    </source>
</evidence>
<keyword evidence="2" id="KW-1133">Transmembrane helix</keyword>
<feature type="region of interest" description="Disordered" evidence="1">
    <location>
        <begin position="111"/>
        <end position="141"/>
    </location>
</feature>
<dbReference type="eggNOG" id="COG1320">
    <property type="taxonomic scope" value="Bacteria"/>
</dbReference>
<dbReference type="PANTHER" id="PTHR34703:SF1">
    <property type="entry name" value="ANTIPORTER SUBUNIT MNHG2-RELATED"/>
    <property type="match status" value="1"/>
</dbReference>
<name>L0E057_THIND</name>
<dbReference type="PANTHER" id="PTHR34703">
    <property type="entry name" value="ANTIPORTER SUBUNIT MNHG2-RELATED"/>
    <property type="match status" value="1"/>
</dbReference>
<dbReference type="NCBIfam" id="TIGR01300">
    <property type="entry name" value="CPA3_mnhG_phaG"/>
    <property type="match status" value="1"/>
</dbReference>
<dbReference type="InterPro" id="IPR005133">
    <property type="entry name" value="PhaG_MnhG_YufB"/>
</dbReference>
<dbReference type="Pfam" id="PF03334">
    <property type="entry name" value="PhaG_MnhG_YufB"/>
    <property type="match status" value="1"/>
</dbReference>
<keyword evidence="4" id="KW-1185">Reference proteome</keyword>